<dbReference type="CDD" id="cd06260">
    <property type="entry name" value="DUF820-like"/>
    <property type="match status" value="1"/>
</dbReference>
<dbReference type="Proteomes" id="UP000487268">
    <property type="component" value="Unassembled WGS sequence"/>
</dbReference>
<dbReference type="Gene3D" id="3.90.1570.10">
    <property type="entry name" value="tt1808, chain A"/>
    <property type="match status" value="1"/>
</dbReference>
<feature type="domain" description="Putative restriction endonuclease" evidence="1">
    <location>
        <begin position="23"/>
        <end position="178"/>
    </location>
</feature>
<accession>A0A7K0C7V0</accession>
<dbReference type="AlphaFoldDB" id="A0A7K0C7V0"/>
<name>A0A7K0C7V0_9ACTN</name>
<dbReference type="InterPro" id="IPR008538">
    <property type="entry name" value="Uma2"/>
</dbReference>
<dbReference type="Pfam" id="PF05685">
    <property type="entry name" value="Uma2"/>
    <property type="match status" value="1"/>
</dbReference>
<evidence type="ECO:0000259" key="1">
    <source>
        <dbReference type="Pfam" id="PF05685"/>
    </source>
</evidence>
<proteinExistence type="predicted"/>
<dbReference type="PANTHER" id="PTHR35400">
    <property type="entry name" value="SLR1083 PROTEIN"/>
    <property type="match status" value="1"/>
</dbReference>
<dbReference type="PANTHER" id="PTHR35400:SF3">
    <property type="entry name" value="SLL1072 PROTEIN"/>
    <property type="match status" value="1"/>
</dbReference>
<dbReference type="InterPro" id="IPR011335">
    <property type="entry name" value="Restrct_endonuc-II-like"/>
</dbReference>
<dbReference type="RefSeq" id="WP_153541470.1">
    <property type="nucleotide sequence ID" value="NZ_WEGH01000006.1"/>
</dbReference>
<evidence type="ECO:0000313" key="2">
    <source>
        <dbReference type="EMBL" id="MQY09513.1"/>
    </source>
</evidence>
<comment type="caution">
    <text evidence="2">The sequence shown here is derived from an EMBL/GenBank/DDBJ whole genome shotgun (WGS) entry which is preliminary data.</text>
</comment>
<dbReference type="OrthoDB" id="5524117at2"/>
<evidence type="ECO:0000313" key="3">
    <source>
        <dbReference type="Proteomes" id="UP000487268"/>
    </source>
</evidence>
<dbReference type="EMBL" id="WEGH01000006">
    <property type="protein sequence ID" value="MQY09513.1"/>
    <property type="molecule type" value="Genomic_DNA"/>
</dbReference>
<sequence>MSMPAPLYGGGYTVDDLEHIDLPGRFELIHGDIVMMPPAKSWHNEVQFLLRSVLTPVAREHGFRAVHEQGAILAEDTDPVPDLMIIDGAAYDHALHSYPAEAVAVVVEIESGNKRKDRIERPADYARAGIPWYWRIENVDDVPVIRAFRLDCGLYEPVGVYGKGDRLDLTEPFEIAFDIADIADITP</sequence>
<keyword evidence="3" id="KW-1185">Reference proteome</keyword>
<protein>
    <recommendedName>
        <fullName evidence="1">Putative restriction endonuclease domain-containing protein</fullName>
    </recommendedName>
</protein>
<dbReference type="SUPFAM" id="SSF52980">
    <property type="entry name" value="Restriction endonuclease-like"/>
    <property type="match status" value="1"/>
</dbReference>
<dbReference type="InterPro" id="IPR012296">
    <property type="entry name" value="Nuclease_put_TT1808"/>
</dbReference>
<organism evidence="2 3">
    <name type="scientific">Actinomadura macrotermitis</name>
    <dbReference type="NCBI Taxonomy" id="2585200"/>
    <lineage>
        <taxon>Bacteria</taxon>
        <taxon>Bacillati</taxon>
        <taxon>Actinomycetota</taxon>
        <taxon>Actinomycetes</taxon>
        <taxon>Streptosporangiales</taxon>
        <taxon>Thermomonosporaceae</taxon>
        <taxon>Actinomadura</taxon>
    </lineage>
</organism>
<reference evidence="2 3" key="1">
    <citation type="submission" date="2019-10" db="EMBL/GenBank/DDBJ databases">
        <title>Actinomadura rubteroloni sp. nov. and Actinomadura macrotermitis sp. nov., isolated from the gut of fungus growing-termite Macrotermes natalensis.</title>
        <authorList>
            <person name="Benndorf R."/>
            <person name="Martin K."/>
            <person name="Kuefner M."/>
            <person name="De Beer W."/>
            <person name="Kaster A.-K."/>
            <person name="Vollmers J."/>
            <person name="Poulsen M."/>
            <person name="Beemelmanns C."/>
        </authorList>
    </citation>
    <scope>NUCLEOTIDE SEQUENCE [LARGE SCALE GENOMIC DNA]</scope>
    <source>
        <strain evidence="2 3">RB68</strain>
    </source>
</reference>
<gene>
    <name evidence="2" type="ORF">ACRB68_76390</name>
</gene>